<evidence type="ECO:0000256" key="7">
    <source>
        <dbReference type="ARBA" id="ARBA00023136"/>
    </source>
</evidence>
<dbReference type="PANTHER" id="PTHR33908">
    <property type="entry name" value="MANNOSYLTRANSFERASE YKCB-RELATED"/>
    <property type="match status" value="1"/>
</dbReference>
<feature type="transmembrane region" description="Helical" evidence="8">
    <location>
        <begin position="300"/>
        <end position="317"/>
    </location>
</feature>
<evidence type="ECO:0000313" key="11">
    <source>
        <dbReference type="Proteomes" id="UP000318422"/>
    </source>
</evidence>
<dbReference type="OrthoDB" id="9775035at2"/>
<keyword evidence="4" id="KW-0808">Transferase</keyword>
<dbReference type="Pfam" id="PF13231">
    <property type="entry name" value="PMT_2"/>
    <property type="match status" value="1"/>
</dbReference>
<evidence type="ECO:0000259" key="9">
    <source>
        <dbReference type="Pfam" id="PF13231"/>
    </source>
</evidence>
<dbReference type="GO" id="GO:0016763">
    <property type="term" value="F:pentosyltransferase activity"/>
    <property type="evidence" value="ECO:0007669"/>
    <property type="project" value="TreeGrafter"/>
</dbReference>
<keyword evidence="7 8" id="KW-0472">Membrane</keyword>
<organism evidence="10 11">
    <name type="scientific">Zoogloea ramigera</name>
    <dbReference type="NCBI Taxonomy" id="350"/>
    <lineage>
        <taxon>Bacteria</taxon>
        <taxon>Pseudomonadati</taxon>
        <taxon>Pseudomonadota</taxon>
        <taxon>Betaproteobacteria</taxon>
        <taxon>Rhodocyclales</taxon>
        <taxon>Zoogloeaceae</taxon>
        <taxon>Zoogloea</taxon>
    </lineage>
</organism>
<sequence>MNETPSAGGRLAGTLLGRLVFALPLFSFLLCLGGAPLFDVDEGAFSEATREMFERGDFLFTYLNGAPRFDKPIFIYWLQALGYLVFGASEWAFRLPSALAAVVWSYATWHFARERFGRDAALVALAVASTALGPFAIGRAATADALLNCLLALTLFDVWRHLESGARAPLLRAFLWMGLGALTKGPVALIVPAAVSLLYCASRGEWLRWARMVFNPLGWLLLVAIVAPWYLHAYARHGQDFIDGFILRHNVQRFSGSLEGHGGSAFYYVLAVPLLLLPWSGLFFMALGRLREAFKDPLQRFLWLWFAFVLVFFSLSGTKLPHYVLYGCTPLFVLAGLQAQWVRRAWPHLLAPMLLFVLFPLLPNIFDALARSTLGDGFYRAQLGRALEVADARYIALTVGGLVVWGLVVLFPRVPPLVKLTLTAALQAGLLAAVVVPYAGELAQGPIKAAGLKARELGESVVFWRFTTAPSFSVYRQAVTQKGDPQPGQLALTRADRLPTDASVDTVFRQGGVVLVRIKP</sequence>
<evidence type="ECO:0000256" key="6">
    <source>
        <dbReference type="ARBA" id="ARBA00022989"/>
    </source>
</evidence>
<evidence type="ECO:0000256" key="3">
    <source>
        <dbReference type="ARBA" id="ARBA00022676"/>
    </source>
</evidence>
<dbReference type="Proteomes" id="UP000318422">
    <property type="component" value="Unassembled WGS sequence"/>
</dbReference>
<dbReference type="InterPro" id="IPR038731">
    <property type="entry name" value="RgtA/B/C-like"/>
</dbReference>
<reference evidence="10 11" key="1">
    <citation type="submission" date="2019-06" db="EMBL/GenBank/DDBJ databases">
        <title>Whole genome shotgun sequence of Zoogloea ramigera NBRC 15342.</title>
        <authorList>
            <person name="Hosoyama A."/>
            <person name="Uohara A."/>
            <person name="Ohji S."/>
            <person name="Ichikawa N."/>
        </authorList>
    </citation>
    <scope>NUCLEOTIDE SEQUENCE [LARGE SCALE GENOMIC DNA]</scope>
    <source>
        <strain evidence="10 11">NBRC 15342</strain>
    </source>
</reference>
<feature type="domain" description="Glycosyltransferase RgtA/B/C/D-like" evidence="9">
    <location>
        <begin position="70"/>
        <end position="230"/>
    </location>
</feature>
<gene>
    <name evidence="10" type="ORF">ZRA01_01420</name>
</gene>
<keyword evidence="6 8" id="KW-1133">Transmembrane helix</keyword>
<feature type="transmembrane region" description="Helical" evidence="8">
    <location>
        <begin position="174"/>
        <end position="200"/>
    </location>
</feature>
<feature type="transmembrane region" description="Helical" evidence="8">
    <location>
        <begin position="349"/>
        <end position="366"/>
    </location>
</feature>
<keyword evidence="2" id="KW-1003">Cell membrane</keyword>
<evidence type="ECO:0000256" key="1">
    <source>
        <dbReference type="ARBA" id="ARBA00004651"/>
    </source>
</evidence>
<keyword evidence="5 8" id="KW-0812">Transmembrane</keyword>
<dbReference type="GO" id="GO:0005886">
    <property type="term" value="C:plasma membrane"/>
    <property type="evidence" value="ECO:0007669"/>
    <property type="project" value="UniProtKB-SubCell"/>
</dbReference>
<evidence type="ECO:0000313" key="10">
    <source>
        <dbReference type="EMBL" id="GEC94069.1"/>
    </source>
</evidence>
<feature type="transmembrane region" description="Helical" evidence="8">
    <location>
        <begin position="212"/>
        <end position="231"/>
    </location>
</feature>
<dbReference type="AlphaFoldDB" id="A0A4Y4CQE9"/>
<accession>A0A4Y4CQE9</accession>
<keyword evidence="11" id="KW-1185">Reference proteome</keyword>
<feature type="transmembrane region" description="Helical" evidence="8">
    <location>
        <begin position="120"/>
        <end position="138"/>
    </location>
</feature>
<evidence type="ECO:0000256" key="8">
    <source>
        <dbReference type="SAM" id="Phobius"/>
    </source>
</evidence>
<name>A0A4Y4CQE9_ZOORA</name>
<feature type="transmembrane region" description="Helical" evidence="8">
    <location>
        <begin position="20"/>
        <end position="40"/>
    </location>
</feature>
<evidence type="ECO:0000256" key="2">
    <source>
        <dbReference type="ARBA" id="ARBA00022475"/>
    </source>
</evidence>
<keyword evidence="10" id="KW-0378">Hydrolase</keyword>
<dbReference type="RefSeq" id="WP_141348826.1">
    <property type="nucleotide sequence ID" value="NZ_BJNV01000002.1"/>
</dbReference>
<protein>
    <submittedName>
        <fullName evidence="10">Glycosyl hydrolase</fullName>
    </submittedName>
</protein>
<feature type="transmembrane region" description="Helical" evidence="8">
    <location>
        <begin position="73"/>
        <end position="93"/>
    </location>
</feature>
<feature type="transmembrane region" description="Helical" evidence="8">
    <location>
        <begin position="392"/>
        <end position="411"/>
    </location>
</feature>
<comment type="caution">
    <text evidence="10">The sequence shown here is derived from an EMBL/GenBank/DDBJ whole genome shotgun (WGS) entry which is preliminary data.</text>
</comment>
<comment type="subcellular location">
    <subcellularLocation>
        <location evidence="1">Cell membrane</location>
        <topology evidence="1">Multi-pass membrane protein</topology>
    </subcellularLocation>
</comment>
<dbReference type="GO" id="GO:0009103">
    <property type="term" value="P:lipopolysaccharide biosynthetic process"/>
    <property type="evidence" value="ECO:0007669"/>
    <property type="project" value="UniProtKB-ARBA"/>
</dbReference>
<dbReference type="GO" id="GO:0010041">
    <property type="term" value="P:response to iron(III) ion"/>
    <property type="evidence" value="ECO:0007669"/>
    <property type="project" value="TreeGrafter"/>
</dbReference>
<dbReference type="InterPro" id="IPR050297">
    <property type="entry name" value="LipidA_mod_glycosyltrf_83"/>
</dbReference>
<evidence type="ECO:0000256" key="4">
    <source>
        <dbReference type="ARBA" id="ARBA00022679"/>
    </source>
</evidence>
<feature type="transmembrane region" description="Helical" evidence="8">
    <location>
        <begin position="265"/>
        <end position="288"/>
    </location>
</feature>
<evidence type="ECO:0000256" key="5">
    <source>
        <dbReference type="ARBA" id="ARBA00022692"/>
    </source>
</evidence>
<dbReference type="PANTHER" id="PTHR33908:SF3">
    <property type="entry name" value="UNDECAPRENYL PHOSPHATE-ALPHA-4-AMINO-4-DEOXY-L-ARABINOSE ARABINOSYL TRANSFERASE"/>
    <property type="match status" value="1"/>
</dbReference>
<dbReference type="GO" id="GO:0016787">
    <property type="term" value="F:hydrolase activity"/>
    <property type="evidence" value="ECO:0007669"/>
    <property type="project" value="UniProtKB-KW"/>
</dbReference>
<keyword evidence="3" id="KW-0328">Glycosyltransferase</keyword>
<dbReference type="EMBL" id="BJNV01000002">
    <property type="protein sequence ID" value="GEC94069.1"/>
    <property type="molecule type" value="Genomic_DNA"/>
</dbReference>
<feature type="transmembrane region" description="Helical" evidence="8">
    <location>
        <begin position="418"/>
        <end position="439"/>
    </location>
</feature>
<feature type="transmembrane region" description="Helical" evidence="8">
    <location>
        <begin position="323"/>
        <end position="342"/>
    </location>
</feature>
<proteinExistence type="predicted"/>